<reference evidence="3 4" key="1">
    <citation type="journal article" date="2016" name="Int. J. Syst. Evol. Microbiol.">
        <title>Pseudaminobacter manganicus sp. nov., isolated from sludge of a manganese mine.</title>
        <authorList>
            <person name="Li J."/>
            <person name="Huang J."/>
            <person name="Liao S."/>
            <person name="Wang G."/>
        </authorList>
    </citation>
    <scope>NUCLEOTIDE SEQUENCE [LARGE SCALE GENOMIC DNA]</scope>
    <source>
        <strain evidence="3 4">JH-7</strain>
    </source>
</reference>
<evidence type="ECO:0008006" key="5">
    <source>
        <dbReference type="Google" id="ProtNLM"/>
    </source>
</evidence>
<keyword evidence="2" id="KW-0732">Signal</keyword>
<feature type="compositionally biased region" description="Basic and acidic residues" evidence="1">
    <location>
        <begin position="60"/>
        <end position="94"/>
    </location>
</feature>
<comment type="caution">
    <text evidence="3">The sequence shown here is derived from an EMBL/GenBank/DDBJ whole genome shotgun (WGS) entry which is preliminary data.</text>
</comment>
<evidence type="ECO:0000256" key="2">
    <source>
        <dbReference type="SAM" id="SignalP"/>
    </source>
</evidence>
<feature type="signal peptide" evidence="2">
    <location>
        <begin position="1"/>
        <end position="25"/>
    </location>
</feature>
<dbReference type="OrthoDB" id="8001261at2"/>
<dbReference type="AlphaFoldDB" id="A0A1V8RPS0"/>
<organism evidence="3 4">
    <name type="scientific">Manganibacter manganicus</name>
    <dbReference type="NCBI Taxonomy" id="1873176"/>
    <lineage>
        <taxon>Bacteria</taxon>
        <taxon>Pseudomonadati</taxon>
        <taxon>Pseudomonadota</taxon>
        <taxon>Alphaproteobacteria</taxon>
        <taxon>Hyphomicrobiales</taxon>
        <taxon>Phyllobacteriaceae</taxon>
        <taxon>Manganibacter</taxon>
    </lineage>
</organism>
<evidence type="ECO:0000313" key="4">
    <source>
        <dbReference type="Proteomes" id="UP000191905"/>
    </source>
</evidence>
<evidence type="ECO:0000313" key="3">
    <source>
        <dbReference type="EMBL" id="OQM75123.1"/>
    </source>
</evidence>
<feature type="region of interest" description="Disordered" evidence="1">
    <location>
        <begin position="135"/>
        <end position="157"/>
    </location>
</feature>
<dbReference type="EMBL" id="MDET01000020">
    <property type="protein sequence ID" value="OQM75123.1"/>
    <property type="molecule type" value="Genomic_DNA"/>
</dbReference>
<evidence type="ECO:0000256" key="1">
    <source>
        <dbReference type="SAM" id="MobiDB-lite"/>
    </source>
</evidence>
<protein>
    <recommendedName>
        <fullName evidence="5">Antifreeze protein</fullName>
    </recommendedName>
</protein>
<keyword evidence="4" id="KW-1185">Reference proteome</keyword>
<dbReference type="Proteomes" id="UP000191905">
    <property type="component" value="Unassembled WGS sequence"/>
</dbReference>
<dbReference type="STRING" id="1873176.BFN67_19855"/>
<feature type="chain" id="PRO_5013320212" description="Antifreeze protein" evidence="2">
    <location>
        <begin position="26"/>
        <end position="345"/>
    </location>
</feature>
<feature type="region of interest" description="Disordered" evidence="1">
    <location>
        <begin position="60"/>
        <end position="95"/>
    </location>
</feature>
<feature type="region of interest" description="Disordered" evidence="1">
    <location>
        <begin position="264"/>
        <end position="283"/>
    </location>
</feature>
<sequence length="345" mass="36503">MLIHKLATLTGVAIVGLLLASPASALSMAECSTKYNAAKEAGTLDGKTWNQFRKAECGSDASAAKDDSKSRKKTTKADDSEKSAKKTKKAKAEDDAGTGLSMKECSAKYQAAKAADTLNGMKWNDFRKAECSADAADTAAKPARTTKTKKAAADNDAGKGLSMKECSAKYQAAKAADTLNGMKWNDFRKAECSADAADTAAKPARTTKTKKAAADNDAGKGLSMKECSAKYQAAKAADTLNGMKWNDFRKAECSADAAADDTVPAASEARYDGEPAKPTARAPRGVKFPTAVSQKYKSESPGKARMHTCLDQYYANKDDDTLGGLRWIQKGGGFYSLCNARLKNG</sequence>
<accession>A0A1V8RPS0</accession>
<proteinExistence type="predicted"/>
<gene>
    <name evidence="3" type="ORF">BFN67_19855</name>
</gene>
<name>A0A1V8RPS0_9HYPH</name>